<name>A0A0E9XUQ9_ANGAN</name>
<organism evidence="2">
    <name type="scientific">Anguilla anguilla</name>
    <name type="common">European freshwater eel</name>
    <name type="synonym">Muraena anguilla</name>
    <dbReference type="NCBI Taxonomy" id="7936"/>
    <lineage>
        <taxon>Eukaryota</taxon>
        <taxon>Metazoa</taxon>
        <taxon>Chordata</taxon>
        <taxon>Craniata</taxon>
        <taxon>Vertebrata</taxon>
        <taxon>Euteleostomi</taxon>
        <taxon>Actinopterygii</taxon>
        <taxon>Neopterygii</taxon>
        <taxon>Teleostei</taxon>
        <taxon>Anguilliformes</taxon>
        <taxon>Anguillidae</taxon>
        <taxon>Anguilla</taxon>
    </lineage>
</organism>
<protein>
    <submittedName>
        <fullName evidence="2">Uncharacterized protein</fullName>
    </submittedName>
</protein>
<feature type="transmembrane region" description="Helical" evidence="1">
    <location>
        <begin position="20"/>
        <end position="39"/>
    </location>
</feature>
<evidence type="ECO:0000256" key="1">
    <source>
        <dbReference type="SAM" id="Phobius"/>
    </source>
</evidence>
<proteinExistence type="predicted"/>
<evidence type="ECO:0000313" key="2">
    <source>
        <dbReference type="EMBL" id="JAI06458.1"/>
    </source>
</evidence>
<reference evidence="2" key="1">
    <citation type="submission" date="2014-11" db="EMBL/GenBank/DDBJ databases">
        <authorList>
            <person name="Amaro Gonzalez C."/>
        </authorList>
    </citation>
    <scope>NUCLEOTIDE SEQUENCE</scope>
</reference>
<dbReference type="AlphaFoldDB" id="A0A0E9XUQ9"/>
<accession>A0A0E9XUQ9</accession>
<dbReference type="EMBL" id="GBXM01002120">
    <property type="protein sequence ID" value="JAI06458.1"/>
    <property type="molecule type" value="Transcribed_RNA"/>
</dbReference>
<keyword evidence="1" id="KW-0472">Membrane</keyword>
<keyword evidence="1" id="KW-1133">Transmembrane helix</keyword>
<keyword evidence="1" id="KW-0812">Transmembrane</keyword>
<sequence>MVLWVERIDSSHLEVHWPGSVLAFAHLLIVMGSTLGLICNIDNDYNEINGIGL</sequence>
<reference evidence="2" key="2">
    <citation type="journal article" date="2015" name="Fish Shellfish Immunol.">
        <title>Early steps in the European eel (Anguilla anguilla)-Vibrio vulnificus interaction in the gills: Role of the RtxA13 toxin.</title>
        <authorList>
            <person name="Callol A."/>
            <person name="Pajuelo D."/>
            <person name="Ebbesson L."/>
            <person name="Teles M."/>
            <person name="MacKenzie S."/>
            <person name="Amaro C."/>
        </authorList>
    </citation>
    <scope>NUCLEOTIDE SEQUENCE</scope>
</reference>